<gene>
    <name evidence="1" type="ORF">CEXT_749801</name>
</gene>
<keyword evidence="2" id="KW-1185">Reference proteome</keyword>
<comment type="caution">
    <text evidence="1">The sequence shown here is derived from an EMBL/GenBank/DDBJ whole genome shotgun (WGS) entry which is preliminary data.</text>
</comment>
<evidence type="ECO:0000313" key="1">
    <source>
        <dbReference type="EMBL" id="GIY34991.1"/>
    </source>
</evidence>
<dbReference type="Proteomes" id="UP001054945">
    <property type="component" value="Unassembled WGS sequence"/>
</dbReference>
<name>A0AAV4SQ41_CAEEX</name>
<protein>
    <submittedName>
        <fullName evidence="1">Uncharacterized protein</fullName>
    </submittedName>
</protein>
<sequence length="179" mass="20105">MSQLNIGYFRVDDDIDSCGRFRSKFKFLYDFPVSRCNQFGLKSTAVWEQMARIAVSFKSVVSMNLSERTVQISINTPPAITLGRLKARSGIIANATIYDTPVESSSSWGSMIRSTFHHKIVLRKRQAGKLRSFLCHFDDRFITLTSLGVCDNGISNASELSIFEGELSPTTLKKSFSKK</sequence>
<organism evidence="1 2">
    <name type="scientific">Caerostris extrusa</name>
    <name type="common">Bark spider</name>
    <name type="synonym">Caerostris bankana</name>
    <dbReference type="NCBI Taxonomy" id="172846"/>
    <lineage>
        <taxon>Eukaryota</taxon>
        <taxon>Metazoa</taxon>
        <taxon>Ecdysozoa</taxon>
        <taxon>Arthropoda</taxon>
        <taxon>Chelicerata</taxon>
        <taxon>Arachnida</taxon>
        <taxon>Araneae</taxon>
        <taxon>Araneomorphae</taxon>
        <taxon>Entelegynae</taxon>
        <taxon>Araneoidea</taxon>
        <taxon>Araneidae</taxon>
        <taxon>Caerostris</taxon>
    </lineage>
</organism>
<proteinExistence type="predicted"/>
<evidence type="ECO:0000313" key="2">
    <source>
        <dbReference type="Proteomes" id="UP001054945"/>
    </source>
</evidence>
<reference evidence="1 2" key="1">
    <citation type="submission" date="2021-06" db="EMBL/GenBank/DDBJ databases">
        <title>Caerostris extrusa draft genome.</title>
        <authorList>
            <person name="Kono N."/>
            <person name="Arakawa K."/>
        </authorList>
    </citation>
    <scope>NUCLEOTIDE SEQUENCE [LARGE SCALE GENOMIC DNA]</scope>
</reference>
<accession>A0AAV4SQ41</accession>
<dbReference type="AlphaFoldDB" id="A0AAV4SQ41"/>
<dbReference type="EMBL" id="BPLR01009845">
    <property type="protein sequence ID" value="GIY34991.1"/>
    <property type="molecule type" value="Genomic_DNA"/>
</dbReference>